<dbReference type="Proteomes" id="UP000714275">
    <property type="component" value="Unassembled WGS sequence"/>
</dbReference>
<dbReference type="EMBL" id="JABBWD010000046">
    <property type="protein sequence ID" value="KAG1773706.1"/>
    <property type="molecule type" value="Genomic_DNA"/>
</dbReference>
<keyword evidence="1" id="KW-0812">Transmembrane</keyword>
<sequence>MTFIPLSVSTALLGRSEVLAARDSTQNQSNQSVLQHLYFIIAVSAVLLLVAARICILRRRNRPVKEFFSIRRSNFYDNSQAPGDHTFSSSYQPSRRMHLAPLPSVYRSDRRVHAADTDSAGRRIGGPDDPDWDGKDILPAYNKFDRPPKYDFGGVPPAQGYTPPAGNHYATTQLWQALKPFLL</sequence>
<keyword evidence="1" id="KW-0472">Membrane</keyword>
<dbReference type="AlphaFoldDB" id="A0A9P6ZNK1"/>
<organism evidence="2 3">
    <name type="scientific">Suillus placidus</name>
    <dbReference type="NCBI Taxonomy" id="48579"/>
    <lineage>
        <taxon>Eukaryota</taxon>
        <taxon>Fungi</taxon>
        <taxon>Dikarya</taxon>
        <taxon>Basidiomycota</taxon>
        <taxon>Agaricomycotina</taxon>
        <taxon>Agaricomycetes</taxon>
        <taxon>Agaricomycetidae</taxon>
        <taxon>Boletales</taxon>
        <taxon>Suillineae</taxon>
        <taxon>Suillaceae</taxon>
        <taxon>Suillus</taxon>
    </lineage>
</organism>
<reference evidence="2" key="1">
    <citation type="journal article" date="2020" name="New Phytol.">
        <title>Comparative genomics reveals dynamic genome evolution in host specialist ectomycorrhizal fungi.</title>
        <authorList>
            <person name="Lofgren L.A."/>
            <person name="Nguyen N.H."/>
            <person name="Vilgalys R."/>
            <person name="Ruytinx J."/>
            <person name="Liao H.L."/>
            <person name="Branco S."/>
            <person name="Kuo A."/>
            <person name="LaButti K."/>
            <person name="Lipzen A."/>
            <person name="Andreopoulos W."/>
            <person name="Pangilinan J."/>
            <person name="Riley R."/>
            <person name="Hundley H."/>
            <person name="Na H."/>
            <person name="Barry K."/>
            <person name="Grigoriev I.V."/>
            <person name="Stajich J.E."/>
            <person name="Kennedy P.G."/>
        </authorList>
    </citation>
    <scope>NUCLEOTIDE SEQUENCE</scope>
    <source>
        <strain evidence="2">DOB743</strain>
    </source>
</reference>
<evidence type="ECO:0000256" key="1">
    <source>
        <dbReference type="SAM" id="Phobius"/>
    </source>
</evidence>
<keyword evidence="1" id="KW-1133">Transmembrane helix</keyword>
<gene>
    <name evidence="2" type="ORF">EV702DRAFT_561297</name>
</gene>
<protein>
    <submittedName>
        <fullName evidence="2">Uncharacterized protein</fullName>
    </submittedName>
</protein>
<keyword evidence="3" id="KW-1185">Reference proteome</keyword>
<accession>A0A9P6ZNK1</accession>
<evidence type="ECO:0000313" key="2">
    <source>
        <dbReference type="EMBL" id="KAG1773706.1"/>
    </source>
</evidence>
<name>A0A9P6ZNK1_9AGAM</name>
<dbReference type="OrthoDB" id="2974599at2759"/>
<comment type="caution">
    <text evidence="2">The sequence shown here is derived from an EMBL/GenBank/DDBJ whole genome shotgun (WGS) entry which is preliminary data.</text>
</comment>
<evidence type="ECO:0000313" key="3">
    <source>
        <dbReference type="Proteomes" id="UP000714275"/>
    </source>
</evidence>
<feature type="transmembrane region" description="Helical" evidence="1">
    <location>
        <begin position="36"/>
        <end position="56"/>
    </location>
</feature>
<proteinExistence type="predicted"/>